<reference evidence="1 2" key="1">
    <citation type="submission" date="2015-02" db="EMBL/GenBank/DDBJ databases">
        <title>Draft Genome Sequences of Two Closely-Related Aflatoxigenic Aspergillus Species Obtained from the Cote d'Ivoire.</title>
        <authorList>
            <person name="Moore G.G."/>
            <person name="Beltz S.B."/>
            <person name="Mack B.M."/>
        </authorList>
    </citation>
    <scope>NUCLEOTIDE SEQUENCE [LARGE SCALE GENOMIC DNA]</scope>
    <source>
        <strain evidence="1 2">SRRC1432</strain>
    </source>
</reference>
<protein>
    <submittedName>
        <fullName evidence="1">Uncharacterized protein</fullName>
    </submittedName>
</protein>
<sequence>MPSFTVEDLLNTFPPPVCDDNDAFTPSQKPWTSEYPIFPRQYVTPYPETHAGVDEFLGPGDNPSAADFLGLATPAHRPNPIKQHILSEADVSRDFDQNIAPGTALAFSGPSAVTMVQGRLRPNGPELRQRSMMKPPTSTSARNIDWQFEMLHPDSRYITRAAIVGEMKKPRSLIIAEWVGEARPGAVTQLLMKEIRAYAHLYQCPQAFYYDSKYLLLIQFRALSADEIRSENCLIDICAIPRESLHQLQCTMQYGLYRLTWRGWVRLSATQSSTNHQDRLVASRVNLRSSHGMVRRYEFYSGLPVWMGRDGSEDFSHPDYCNSRRDFRWTSQQDGVWAWYIHMDWIEDDTANCFVHSYWPPVQRLL</sequence>
<name>A0A0F8WMD7_9EURO</name>
<organism evidence="1 2">
    <name type="scientific">Aspergillus ochraceoroseus</name>
    <dbReference type="NCBI Taxonomy" id="138278"/>
    <lineage>
        <taxon>Eukaryota</taxon>
        <taxon>Fungi</taxon>
        <taxon>Dikarya</taxon>
        <taxon>Ascomycota</taxon>
        <taxon>Pezizomycotina</taxon>
        <taxon>Eurotiomycetes</taxon>
        <taxon>Eurotiomycetidae</taxon>
        <taxon>Eurotiales</taxon>
        <taxon>Aspergillaceae</taxon>
        <taxon>Aspergillus</taxon>
        <taxon>Aspergillus subgen. Nidulantes</taxon>
    </lineage>
</organism>
<proteinExistence type="predicted"/>
<dbReference type="VEuPathDB" id="FungiDB:P175DRAFT_0125885"/>
<accession>A0A0F8WMD7</accession>
<gene>
    <name evidence="1" type="ORF">AOCH_007348</name>
</gene>
<dbReference type="EMBL" id="JYKN01001819">
    <property type="protein sequence ID" value="KKK18880.1"/>
    <property type="molecule type" value="Genomic_DNA"/>
</dbReference>
<dbReference type="OrthoDB" id="4317186at2759"/>
<dbReference type="Proteomes" id="UP000034947">
    <property type="component" value="Unassembled WGS sequence"/>
</dbReference>
<evidence type="ECO:0000313" key="1">
    <source>
        <dbReference type="EMBL" id="KKK18880.1"/>
    </source>
</evidence>
<dbReference type="AlphaFoldDB" id="A0A0F8WMD7"/>
<evidence type="ECO:0000313" key="2">
    <source>
        <dbReference type="Proteomes" id="UP000034947"/>
    </source>
</evidence>
<comment type="caution">
    <text evidence="1">The sequence shown here is derived from an EMBL/GenBank/DDBJ whole genome shotgun (WGS) entry which is preliminary data.</text>
</comment>
<keyword evidence="2" id="KW-1185">Reference proteome</keyword>